<sequence length="92" mass="10463">MPYHHQQCIEPLVASPKSFRERTEKFESSRVGMGSDSGHTGMRRDPQTWKNQKGATSDGQANTIFMERWSRSQEVTLPQDGGESPDPKRGWL</sequence>
<accession>A0ABY6LM85</accession>
<evidence type="ECO:0000313" key="2">
    <source>
        <dbReference type="EMBL" id="UYV82287.1"/>
    </source>
</evidence>
<name>A0ABY6LM85_9ARAC</name>
<protein>
    <submittedName>
        <fullName evidence="2">Uncharacterized protein</fullName>
    </submittedName>
</protein>
<gene>
    <name evidence="2" type="ORF">LAZ67_21001602</name>
</gene>
<feature type="compositionally biased region" description="Basic and acidic residues" evidence="1">
    <location>
        <begin position="18"/>
        <end position="28"/>
    </location>
</feature>
<proteinExistence type="predicted"/>
<evidence type="ECO:0000256" key="1">
    <source>
        <dbReference type="SAM" id="MobiDB-lite"/>
    </source>
</evidence>
<feature type="region of interest" description="Disordered" evidence="1">
    <location>
        <begin position="14"/>
        <end position="92"/>
    </location>
</feature>
<dbReference type="Proteomes" id="UP001235939">
    <property type="component" value="Chromosome 21"/>
</dbReference>
<evidence type="ECO:0000313" key="3">
    <source>
        <dbReference type="Proteomes" id="UP001235939"/>
    </source>
</evidence>
<feature type="compositionally biased region" description="Polar residues" evidence="1">
    <location>
        <begin position="48"/>
        <end position="63"/>
    </location>
</feature>
<dbReference type="EMBL" id="CP092883">
    <property type="protein sequence ID" value="UYV82287.1"/>
    <property type="molecule type" value="Genomic_DNA"/>
</dbReference>
<reference evidence="2 3" key="1">
    <citation type="submission" date="2022-01" db="EMBL/GenBank/DDBJ databases">
        <title>A chromosomal length assembly of Cordylochernes scorpioides.</title>
        <authorList>
            <person name="Zeh D."/>
            <person name="Zeh J."/>
        </authorList>
    </citation>
    <scope>NUCLEOTIDE SEQUENCE [LARGE SCALE GENOMIC DNA]</scope>
    <source>
        <strain evidence="2">IN4F17</strain>
        <tissue evidence="2">Whole Body</tissue>
    </source>
</reference>
<organism evidence="2 3">
    <name type="scientific">Cordylochernes scorpioides</name>
    <dbReference type="NCBI Taxonomy" id="51811"/>
    <lineage>
        <taxon>Eukaryota</taxon>
        <taxon>Metazoa</taxon>
        <taxon>Ecdysozoa</taxon>
        <taxon>Arthropoda</taxon>
        <taxon>Chelicerata</taxon>
        <taxon>Arachnida</taxon>
        <taxon>Pseudoscorpiones</taxon>
        <taxon>Cheliferoidea</taxon>
        <taxon>Chernetidae</taxon>
        <taxon>Cordylochernes</taxon>
    </lineage>
</organism>
<keyword evidence="3" id="KW-1185">Reference proteome</keyword>